<proteinExistence type="predicted"/>
<dbReference type="EMBL" id="JAPFFF010000004">
    <property type="protein sequence ID" value="KAK8893088.1"/>
    <property type="molecule type" value="Genomic_DNA"/>
</dbReference>
<keyword evidence="2" id="KW-1185">Reference proteome</keyword>
<name>A0ABR2KQI9_9EUKA</name>
<evidence type="ECO:0000313" key="1">
    <source>
        <dbReference type="EMBL" id="KAK8893088.1"/>
    </source>
</evidence>
<evidence type="ECO:0008006" key="3">
    <source>
        <dbReference type="Google" id="ProtNLM"/>
    </source>
</evidence>
<organism evidence="1 2">
    <name type="scientific">Tritrichomonas musculus</name>
    <dbReference type="NCBI Taxonomy" id="1915356"/>
    <lineage>
        <taxon>Eukaryota</taxon>
        <taxon>Metamonada</taxon>
        <taxon>Parabasalia</taxon>
        <taxon>Tritrichomonadida</taxon>
        <taxon>Tritrichomonadidae</taxon>
        <taxon>Tritrichomonas</taxon>
    </lineage>
</organism>
<dbReference type="Proteomes" id="UP001470230">
    <property type="component" value="Unassembled WGS sequence"/>
</dbReference>
<evidence type="ECO:0000313" key="2">
    <source>
        <dbReference type="Proteomes" id="UP001470230"/>
    </source>
</evidence>
<comment type="caution">
    <text evidence="1">The sequence shown here is derived from an EMBL/GenBank/DDBJ whole genome shotgun (WGS) entry which is preliminary data.</text>
</comment>
<protein>
    <recommendedName>
        <fullName evidence="3">BTB domain-containing protein</fullName>
    </recommendedName>
</protein>
<sequence>MAKKSITLSSAGLKNILINDIDKENEFRFIYGKEDIKMNKFVAEFLSPTVSQLLYSDPTFSSYTIDLPSQDIQNIFTEDIISLLKQLSMGFPIEFDSKQSLKLEQISIILGNAEMFKKIHDSFNQDLSKTNINEIIERILIYDKIPSTFQVLDELNLIDILSTRFYSINPDLLKKLPLHILYQIISNKNLRLENEDNLFDFIQMIFKDKYNDEDKQNIIKFYEKIEYSSLSESKFLEFINNFDSTEMTQILWYKLIKCFYINHKSVHQIDNDRYSIGTVKQCPNGIFQYFFDEFHSNPADCGLIEITGNSYDENKEKFLPNIVDPSWNSNHWASKDVENSYVKIEFKKSFINFNKYRLKSGFTNGNCFFTSWTLKGITKYNQEVILDEVDDTKELSIEKPEITKTIDNELPLRSIQLTMKGTRFGETDHHMDLRNIELFGSIISFD</sequence>
<accession>A0ABR2KQI9</accession>
<reference evidence="1 2" key="1">
    <citation type="submission" date="2024-04" db="EMBL/GenBank/DDBJ databases">
        <title>Tritrichomonas musculus Genome.</title>
        <authorList>
            <person name="Alves-Ferreira E."/>
            <person name="Grigg M."/>
            <person name="Lorenzi H."/>
            <person name="Galac M."/>
        </authorList>
    </citation>
    <scope>NUCLEOTIDE SEQUENCE [LARGE SCALE GENOMIC DNA]</scope>
    <source>
        <strain evidence="1 2">EAF2021</strain>
    </source>
</reference>
<gene>
    <name evidence="1" type="ORF">M9Y10_030351</name>
</gene>